<protein>
    <submittedName>
        <fullName evidence="2">Uncharacterized protein</fullName>
    </submittedName>
</protein>
<proteinExistence type="predicted"/>
<keyword evidence="1" id="KW-1133">Transmembrane helix</keyword>
<organism evidence="2 3">
    <name type="scientific">Pseudidiomarina maritima</name>
    <dbReference type="NCBI Taxonomy" id="519453"/>
    <lineage>
        <taxon>Bacteria</taxon>
        <taxon>Pseudomonadati</taxon>
        <taxon>Pseudomonadota</taxon>
        <taxon>Gammaproteobacteria</taxon>
        <taxon>Alteromonadales</taxon>
        <taxon>Idiomarinaceae</taxon>
        <taxon>Pseudidiomarina</taxon>
    </lineage>
</organism>
<gene>
    <name evidence="2" type="ORF">DET45_101174</name>
</gene>
<evidence type="ECO:0000256" key="1">
    <source>
        <dbReference type="SAM" id="Phobius"/>
    </source>
</evidence>
<feature type="transmembrane region" description="Helical" evidence="1">
    <location>
        <begin position="28"/>
        <end position="45"/>
    </location>
</feature>
<dbReference type="RefSeq" id="WP_110074817.1">
    <property type="nucleotide sequence ID" value="NZ_QGTT01000001.1"/>
</dbReference>
<dbReference type="AlphaFoldDB" id="A0A317QDN8"/>
<keyword evidence="1" id="KW-0812">Transmembrane</keyword>
<evidence type="ECO:0000313" key="2">
    <source>
        <dbReference type="EMBL" id="PWW16074.1"/>
    </source>
</evidence>
<keyword evidence="3" id="KW-1185">Reference proteome</keyword>
<keyword evidence="1" id="KW-0472">Membrane</keyword>
<evidence type="ECO:0000313" key="3">
    <source>
        <dbReference type="Proteomes" id="UP000246964"/>
    </source>
</evidence>
<sequence length="65" mass="7205">MLVALCCLGSALTLYVQALTHAMGAKRWGLLGLLFGPLIVPMFITHKRLRLRQARGDANVLMQVR</sequence>
<comment type="caution">
    <text evidence="2">The sequence shown here is derived from an EMBL/GenBank/DDBJ whole genome shotgun (WGS) entry which is preliminary data.</text>
</comment>
<reference evidence="2 3" key="1">
    <citation type="submission" date="2018-05" db="EMBL/GenBank/DDBJ databases">
        <title>Freshwater and sediment microbial communities from various areas in North America, analyzing microbe dynamics in response to fracking.</title>
        <authorList>
            <person name="Lamendella R."/>
        </authorList>
    </citation>
    <scope>NUCLEOTIDE SEQUENCE [LARGE SCALE GENOMIC DNA]</scope>
    <source>
        <strain evidence="2 3">125B1</strain>
    </source>
</reference>
<name>A0A317QDN8_9GAMM</name>
<dbReference type="Proteomes" id="UP000246964">
    <property type="component" value="Unassembled WGS sequence"/>
</dbReference>
<accession>A0A317QDN8</accession>
<dbReference type="EMBL" id="QGTT01000001">
    <property type="protein sequence ID" value="PWW16074.1"/>
    <property type="molecule type" value="Genomic_DNA"/>
</dbReference>
<dbReference type="OrthoDB" id="5772022at2"/>